<dbReference type="InterPro" id="IPR011990">
    <property type="entry name" value="TPR-like_helical_dom_sf"/>
</dbReference>
<keyword evidence="4" id="KW-0833">Ubl conjugation pathway</keyword>
<accession>A0AAJ6QPL8</accession>
<sequence>MESEISSLLEKNFDAVQIKSEILESYRACQARGLLQSTKFFAELLVCLKDVEVPDDDSFFAEETDKRYLRCFAYFNRREYNRAEYFAKKEKSPKSKFLYYYSKYQSCETKRADNFGESIGALVDSRAKDDSLKTLYWEMKNDPDVTKDGYCLYLFGVVQRIMGLHTLAMVTLQSALKHEPFLWAAWTELSLLPRSRAEVISLRLPYNWITLMFLGKTLTAVDPSLPAVQQIWSKLETIFPDCPYITTQRAVSLNARYPPGADEAQELFMKVREADPCRLDNLDTLSNILFVGEQQEELAKLAQEMQAVDPHRSETCGVVGNVFSFRRQHAQALLYFKKAIKINVNYFPAWTFMGHEYAAIKNYHAAVHSYAQAIEVNKRDHRAWASLSLMYEQLKMSSHALYYQERAQRLRPTCPQMMFSLAERYEKSAKNDFAALCYSQAHELAKGNDFKQASCALYRLARLYLSIRENEKARFAYENYVKFAWDSRDRTSSPLMTALIFLCEYYLTRDADEAQSYLKMLDEIPEGQEAARRMRDRLRGGSPQAGVSDDTVDMTDASDSMVLDTSL</sequence>
<dbReference type="InterPro" id="IPR007192">
    <property type="entry name" value="APC8"/>
</dbReference>
<dbReference type="PROSITE" id="PS50005">
    <property type="entry name" value="TPR"/>
    <property type="match status" value="1"/>
</dbReference>
<dbReference type="SMART" id="SM00028">
    <property type="entry name" value="TPR"/>
    <property type="match status" value="6"/>
</dbReference>
<evidence type="ECO:0000256" key="6">
    <source>
        <dbReference type="ARBA" id="ARBA00023306"/>
    </source>
</evidence>
<keyword evidence="3" id="KW-0498">Mitosis</keyword>
<dbReference type="InterPro" id="IPR019734">
    <property type="entry name" value="TPR_rpt"/>
</dbReference>
<evidence type="ECO:0000256" key="7">
    <source>
        <dbReference type="PROSITE-ProRule" id="PRU00339"/>
    </source>
</evidence>
<dbReference type="SUPFAM" id="SSF48452">
    <property type="entry name" value="TPR-like"/>
    <property type="match status" value="2"/>
</dbReference>
<reference evidence="11" key="1">
    <citation type="submission" date="2025-08" db="UniProtKB">
        <authorList>
            <consortium name="RefSeq"/>
        </authorList>
    </citation>
    <scope>IDENTIFICATION</scope>
</reference>
<dbReference type="GO" id="GO:0005680">
    <property type="term" value="C:anaphase-promoting complex"/>
    <property type="evidence" value="ECO:0007669"/>
    <property type="project" value="InterPro"/>
</dbReference>
<evidence type="ECO:0000256" key="2">
    <source>
        <dbReference type="ARBA" id="ARBA00022737"/>
    </source>
</evidence>
<evidence type="ECO:0000256" key="4">
    <source>
        <dbReference type="ARBA" id="ARBA00022786"/>
    </source>
</evidence>
<keyword evidence="1 11" id="KW-0132">Cell division</keyword>
<feature type="domain" description="Cdc23" evidence="9">
    <location>
        <begin position="17"/>
        <end position="250"/>
    </location>
</feature>
<keyword evidence="2" id="KW-0677">Repeat</keyword>
<evidence type="ECO:0000313" key="11">
    <source>
        <dbReference type="RefSeq" id="XP_003739815.1"/>
    </source>
</evidence>
<feature type="repeat" description="TPR" evidence="7">
    <location>
        <begin position="347"/>
        <end position="380"/>
    </location>
</feature>
<keyword evidence="10" id="KW-1185">Reference proteome</keyword>
<dbReference type="AlphaFoldDB" id="A0AAJ6QPL8"/>
<evidence type="ECO:0000256" key="1">
    <source>
        <dbReference type="ARBA" id="ARBA00022618"/>
    </source>
</evidence>
<name>A0AAJ6QPL8_9ACAR</name>
<dbReference type="PANTHER" id="PTHR12558:SF10">
    <property type="entry name" value="CELL DIVISION CYCLE PROTEIN 23 HOMOLOG"/>
    <property type="match status" value="1"/>
</dbReference>
<dbReference type="RefSeq" id="XP_003739815.1">
    <property type="nucleotide sequence ID" value="XM_003739767.1"/>
</dbReference>
<dbReference type="Pfam" id="PF13181">
    <property type="entry name" value="TPR_8"/>
    <property type="match status" value="1"/>
</dbReference>
<evidence type="ECO:0000256" key="8">
    <source>
        <dbReference type="SAM" id="MobiDB-lite"/>
    </source>
</evidence>
<dbReference type="KEGG" id="goe:100904889"/>
<dbReference type="GO" id="GO:0051301">
    <property type="term" value="P:cell division"/>
    <property type="evidence" value="ECO:0007669"/>
    <property type="project" value="UniProtKB-KW"/>
</dbReference>
<proteinExistence type="predicted"/>
<dbReference type="Gene3D" id="1.25.40.10">
    <property type="entry name" value="Tetratricopeptide repeat domain"/>
    <property type="match status" value="2"/>
</dbReference>
<keyword evidence="6" id="KW-0131">Cell cycle</keyword>
<feature type="region of interest" description="Disordered" evidence="8">
    <location>
        <begin position="531"/>
        <end position="553"/>
    </location>
</feature>
<evidence type="ECO:0000259" key="9">
    <source>
        <dbReference type="Pfam" id="PF04049"/>
    </source>
</evidence>
<evidence type="ECO:0000256" key="3">
    <source>
        <dbReference type="ARBA" id="ARBA00022776"/>
    </source>
</evidence>
<organism evidence="10 11">
    <name type="scientific">Galendromus occidentalis</name>
    <name type="common">western predatory mite</name>
    <dbReference type="NCBI Taxonomy" id="34638"/>
    <lineage>
        <taxon>Eukaryota</taxon>
        <taxon>Metazoa</taxon>
        <taxon>Ecdysozoa</taxon>
        <taxon>Arthropoda</taxon>
        <taxon>Chelicerata</taxon>
        <taxon>Arachnida</taxon>
        <taxon>Acari</taxon>
        <taxon>Parasitiformes</taxon>
        <taxon>Mesostigmata</taxon>
        <taxon>Gamasina</taxon>
        <taxon>Phytoseioidea</taxon>
        <taxon>Phytoseiidae</taxon>
        <taxon>Typhlodrominae</taxon>
        <taxon>Galendromus</taxon>
    </lineage>
</organism>
<evidence type="ECO:0000256" key="5">
    <source>
        <dbReference type="ARBA" id="ARBA00022803"/>
    </source>
</evidence>
<dbReference type="GO" id="GO:0031145">
    <property type="term" value="P:anaphase-promoting complex-dependent catabolic process"/>
    <property type="evidence" value="ECO:0007669"/>
    <property type="project" value="TreeGrafter"/>
</dbReference>
<protein>
    <submittedName>
        <fullName evidence="11">Cell division cycle protein 23 homolog</fullName>
    </submittedName>
</protein>
<dbReference type="GO" id="GO:0045842">
    <property type="term" value="P:positive regulation of mitotic metaphase/anaphase transition"/>
    <property type="evidence" value="ECO:0007669"/>
    <property type="project" value="TreeGrafter"/>
</dbReference>
<dbReference type="Pfam" id="PF04049">
    <property type="entry name" value="ANAPC8"/>
    <property type="match status" value="1"/>
</dbReference>
<dbReference type="GeneID" id="100904889"/>
<keyword evidence="5 7" id="KW-0802">TPR repeat</keyword>
<dbReference type="Proteomes" id="UP000694867">
    <property type="component" value="Unplaced"/>
</dbReference>
<evidence type="ECO:0000313" key="10">
    <source>
        <dbReference type="Proteomes" id="UP000694867"/>
    </source>
</evidence>
<dbReference type="GO" id="GO:0016567">
    <property type="term" value="P:protein ubiquitination"/>
    <property type="evidence" value="ECO:0007669"/>
    <property type="project" value="TreeGrafter"/>
</dbReference>
<dbReference type="PANTHER" id="PTHR12558">
    <property type="entry name" value="CELL DIVISION CYCLE 16,23,27"/>
    <property type="match status" value="1"/>
</dbReference>
<gene>
    <name evidence="11" type="primary">LOC100904889</name>
</gene>